<evidence type="ECO:0000313" key="2">
    <source>
        <dbReference type="Proteomes" id="UP001465976"/>
    </source>
</evidence>
<proteinExistence type="predicted"/>
<name>A0ABR3F9F9_9AGAR</name>
<accession>A0ABR3F9F9</accession>
<dbReference type="EMBL" id="JBAHYK010000697">
    <property type="protein sequence ID" value="KAL0571922.1"/>
    <property type="molecule type" value="Genomic_DNA"/>
</dbReference>
<gene>
    <name evidence="1" type="ORF">V5O48_010042</name>
</gene>
<protein>
    <submittedName>
        <fullName evidence="1">Uncharacterized protein</fullName>
    </submittedName>
</protein>
<keyword evidence="2" id="KW-1185">Reference proteome</keyword>
<reference evidence="1 2" key="1">
    <citation type="submission" date="2024-02" db="EMBL/GenBank/DDBJ databases">
        <title>A draft genome for the cacao thread blight pathogen Marasmius crinis-equi.</title>
        <authorList>
            <person name="Cohen S.P."/>
            <person name="Baruah I.K."/>
            <person name="Amoako-Attah I."/>
            <person name="Bukari Y."/>
            <person name="Meinhardt L.W."/>
            <person name="Bailey B.A."/>
        </authorList>
    </citation>
    <scope>NUCLEOTIDE SEQUENCE [LARGE SCALE GENOMIC DNA]</scope>
    <source>
        <strain evidence="1 2">GH-76</strain>
    </source>
</reference>
<comment type="caution">
    <text evidence="1">The sequence shown here is derived from an EMBL/GenBank/DDBJ whole genome shotgun (WGS) entry which is preliminary data.</text>
</comment>
<evidence type="ECO:0000313" key="1">
    <source>
        <dbReference type="EMBL" id="KAL0571922.1"/>
    </source>
</evidence>
<organism evidence="1 2">
    <name type="scientific">Marasmius crinis-equi</name>
    <dbReference type="NCBI Taxonomy" id="585013"/>
    <lineage>
        <taxon>Eukaryota</taxon>
        <taxon>Fungi</taxon>
        <taxon>Dikarya</taxon>
        <taxon>Basidiomycota</taxon>
        <taxon>Agaricomycotina</taxon>
        <taxon>Agaricomycetes</taxon>
        <taxon>Agaricomycetidae</taxon>
        <taxon>Agaricales</taxon>
        <taxon>Marasmiineae</taxon>
        <taxon>Marasmiaceae</taxon>
        <taxon>Marasmius</taxon>
    </lineage>
</organism>
<sequence length="415" mass="47855">MARQFAFVQTAWTNIKAQELRSLLEPTVLHRKWFSRLRAERRNEIIERLSQEGWQKRQLHNPSIIKHPLVLSMEDAPEALNESKWTNLRETLVVILQELADEEHRSTVKFRTDMLRTIYEPYCRKVSRGEAFASIPIPPFGDFMASNTAQGVRDLINDATHVRMVPRDELIAALDGISFLTLAKEWTAAKKAELEAFLGDRSTEYTVNYAIFRRNGSAEPIIFPRILLDPFLINTSQIWALPLDTTLALDKKASFYAQQMLGLCNAQTLKDVEKIDPIFECLDCGNTREHRLFMRWLATLEHHHENHELSIASYDEATELLIEQAEVDLKKGHCQIPFRAVRCNLCSEYPSSFDRLKVGEKVDKLNLHGTIEKHLSEAHSIAERDVRRTHWSSVWDTPTAFLHVDPVGLRDGQVY</sequence>
<dbReference type="Proteomes" id="UP001465976">
    <property type="component" value="Unassembled WGS sequence"/>
</dbReference>